<name>A0ACC2FEY4_DALPE</name>
<organism evidence="1 2">
    <name type="scientific">Dallia pectoralis</name>
    <name type="common">Alaska blackfish</name>
    <dbReference type="NCBI Taxonomy" id="75939"/>
    <lineage>
        <taxon>Eukaryota</taxon>
        <taxon>Metazoa</taxon>
        <taxon>Chordata</taxon>
        <taxon>Craniata</taxon>
        <taxon>Vertebrata</taxon>
        <taxon>Euteleostomi</taxon>
        <taxon>Actinopterygii</taxon>
        <taxon>Neopterygii</taxon>
        <taxon>Teleostei</taxon>
        <taxon>Protacanthopterygii</taxon>
        <taxon>Esociformes</taxon>
        <taxon>Umbridae</taxon>
        <taxon>Dallia</taxon>
    </lineage>
</organism>
<proteinExistence type="predicted"/>
<dbReference type="EMBL" id="CM055756">
    <property type="protein sequence ID" value="KAJ7989820.1"/>
    <property type="molecule type" value="Genomic_DNA"/>
</dbReference>
<reference evidence="1" key="1">
    <citation type="submission" date="2021-05" db="EMBL/GenBank/DDBJ databases">
        <authorList>
            <person name="Pan Q."/>
            <person name="Jouanno E."/>
            <person name="Zahm M."/>
            <person name="Klopp C."/>
            <person name="Cabau C."/>
            <person name="Louis A."/>
            <person name="Berthelot C."/>
            <person name="Parey E."/>
            <person name="Roest Crollius H."/>
            <person name="Montfort J."/>
            <person name="Robinson-Rechavi M."/>
            <person name="Bouchez O."/>
            <person name="Lampietro C."/>
            <person name="Lopez Roques C."/>
            <person name="Donnadieu C."/>
            <person name="Postlethwait J."/>
            <person name="Bobe J."/>
            <person name="Dillon D."/>
            <person name="Chandos A."/>
            <person name="von Hippel F."/>
            <person name="Guiguen Y."/>
        </authorList>
    </citation>
    <scope>NUCLEOTIDE SEQUENCE</scope>
    <source>
        <strain evidence="1">YG-Jan2019</strain>
    </source>
</reference>
<evidence type="ECO:0000313" key="1">
    <source>
        <dbReference type="EMBL" id="KAJ7989820.1"/>
    </source>
</evidence>
<accession>A0ACC2FEY4</accession>
<gene>
    <name evidence="1" type="ORF">DPEC_G00308460</name>
</gene>
<comment type="caution">
    <text evidence="1">The sequence shown here is derived from an EMBL/GenBank/DDBJ whole genome shotgun (WGS) entry which is preliminary data.</text>
</comment>
<evidence type="ECO:0000313" key="2">
    <source>
        <dbReference type="Proteomes" id="UP001157502"/>
    </source>
</evidence>
<dbReference type="Proteomes" id="UP001157502">
    <property type="component" value="Chromosome 29"/>
</dbReference>
<protein>
    <submittedName>
        <fullName evidence="1">Uncharacterized protein</fullName>
    </submittedName>
</protein>
<keyword evidence="2" id="KW-1185">Reference proteome</keyword>
<sequence length="343" mass="37869">MKYGVVVITAGFAGLLSFGFLVLAIVSDYWYIVDLSRTNLPDWEELNSFSGLWRIREGKNATSWPISSFVDTSNSTEIDKQLMNLHKVIVTVLPLSLLLVVLGGIFGLVSSLSRNPSLLVGTATYFLFCSHLTLSGVSVYVSYCQLAREKTDPEILADVLMSYGWSLGSACLSYGLEVAAGLLLMLAARIAYLTGRRDDGVAIAMTARGRKTGFSVAKHCGCPKEKARRQRPLVQIPQRVAIPKDNELLRRRQQPAQGQPLGKEPLLPPPDVRDYKPLQPAQNGSTRGPYCHHPMGEDNESLSRGQTTCPHPEAKRSLLQFTTKREIRLSCHPSPPTPLFLLF</sequence>